<dbReference type="AlphaFoldDB" id="A0A7S1XGR1"/>
<evidence type="ECO:0000256" key="3">
    <source>
        <dbReference type="ARBA" id="ARBA00022927"/>
    </source>
</evidence>
<keyword evidence="1 7" id="KW-0813">Transport</keyword>
<dbReference type="InterPro" id="IPR007252">
    <property type="entry name" value="Nup84/Nup107"/>
</dbReference>
<comment type="function">
    <text evidence="7">Functions as a component of the nuclear pore complex (NPC).</text>
</comment>
<dbReference type="GO" id="GO:0006406">
    <property type="term" value="P:mRNA export from nucleus"/>
    <property type="evidence" value="ECO:0007669"/>
    <property type="project" value="TreeGrafter"/>
</dbReference>
<keyword evidence="4 7" id="KW-0811">Translocation</keyword>
<evidence type="ECO:0000256" key="1">
    <source>
        <dbReference type="ARBA" id="ARBA00022448"/>
    </source>
</evidence>
<dbReference type="PANTHER" id="PTHR13003:SF2">
    <property type="entry name" value="NUCLEAR PORE COMPLEX PROTEIN NUP107"/>
    <property type="match status" value="1"/>
</dbReference>
<dbReference type="GO" id="GO:0000973">
    <property type="term" value="P:post-transcriptional tethering of RNA polymerase II gene DNA at nuclear periphery"/>
    <property type="evidence" value="ECO:0007669"/>
    <property type="project" value="TreeGrafter"/>
</dbReference>
<evidence type="ECO:0000256" key="5">
    <source>
        <dbReference type="ARBA" id="ARBA00023132"/>
    </source>
</evidence>
<evidence type="ECO:0000256" key="2">
    <source>
        <dbReference type="ARBA" id="ARBA00022816"/>
    </source>
</evidence>
<organism evidence="8">
    <name type="scientific">Compsopogon caeruleus</name>
    <dbReference type="NCBI Taxonomy" id="31354"/>
    <lineage>
        <taxon>Eukaryota</taxon>
        <taxon>Rhodophyta</taxon>
        <taxon>Compsopogonophyceae</taxon>
        <taxon>Compsopogonales</taxon>
        <taxon>Compsopogonaceae</taxon>
        <taxon>Compsopogon</taxon>
    </lineage>
</organism>
<evidence type="ECO:0000256" key="4">
    <source>
        <dbReference type="ARBA" id="ARBA00023010"/>
    </source>
</evidence>
<dbReference type="PANTHER" id="PTHR13003">
    <property type="entry name" value="NUP107-RELATED"/>
    <property type="match status" value="1"/>
</dbReference>
<keyword evidence="3" id="KW-0653">Protein transport</keyword>
<proteinExistence type="inferred from homology"/>
<dbReference type="GO" id="GO:0006606">
    <property type="term" value="P:protein import into nucleus"/>
    <property type="evidence" value="ECO:0007669"/>
    <property type="project" value="TreeGrafter"/>
</dbReference>
<dbReference type="GO" id="GO:0031080">
    <property type="term" value="C:nuclear pore outer ring"/>
    <property type="evidence" value="ECO:0007669"/>
    <property type="project" value="TreeGrafter"/>
</dbReference>
<name>A0A7S1XGR1_9RHOD</name>
<evidence type="ECO:0000256" key="7">
    <source>
        <dbReference type="RuleBase" id="RU365072"/>
    </source>
</evidence>
<dbReference type="EMBL" id="HBGH01015492">
    <property type="protein sequence ID" value="CAD9236546.1"/>
    <property type="molecule type" value="Transcribed_RNA"/>
</dbReference>
<dbReference type="Gene3D" id="1.10.3450.20">
    <property type="match status" value="1"/>
</dbReference>
<gene>
    <name evidence="8" type="ORF">CCAE0312_LOCUS8642</name>
</gene>
<keyword evidence="6 7" id="KW-0539">Nucleus</keyword>
<evidence type="ECO:0000313" key="8">
    <source>
        <dbReference type="EMBL" id="CAD9236546.1"/>
    </source>
</evidence>
<dbReference type="GO" id="GO:0031965">
    <property type="term" value="C:nuclear membrane"/>
    <property type="evidence" value="ECO:0007669"/>
    <property type="project" value="UniProtKB-SubCell"/>
</dbReference>
<accession>A0A7S1XGR1</accession>
<dbReference type="Pfam" id="PF04121">
    <property type="entry name" value="Nup84_Nup100"/>
    <property type="match status" value="1"/>
</dbReference>
<keyword evidence="5 7" id="KW-0906">Nuclear pore complex</keyword>
<dbReference type="GO" id="GO:0017056">
    <property type="term" value="F:structural constituent of nuclear pore"/>
    <property type="evidence" value="ECO:0007669"/>
    <property type="project" value="UniProtKB-UniRule"/>
</dbReference>
<dbReference type="Gene3D" id="1.20.190.50">
    <property type="match status" value="1"/>
</dbReference>
<comment type="subunit">
    <text evidence="7">Part of the nuclear pore complex (NPC).</text>
</comment>
<sequence>MASLSVPTRRPRVGTPTVRTLFDGPEFATPSPYLPRVRASGMTGEFTDVGSPAVGTEAGSDGTAFAMDPVTRASQIKDFVQGVEQRLRVACFDAVHVRQDAEEDLQDPTLSIAYPIRVATEEHWHRARRLALDRAAHPQDQIRLENLATRLQFEKDAWILIERVYGPRAFSQPHDLVSGLAGLDGIPADLNHFPNLRRCRILLEWLEVCEAACLDLEGGPSLAPFDDPAYQWAYSAEKLGRGAMDMDQPLRVVGPRSLGVKLENIEEMAEERINCAVFRLVRAGRLAAAQDLCRRINQHWRAASLGGSGSIWDFSCEGIRGGARKTWREVARTIAASRGSRMQAHERATYGVLSGVLEPILAVCSCFEDRVWARLCILVDGKIDSLAEAIQTDTPLSCVPDITDEEITEVLYQSVASQTSVEPHQEAVVGELNYMARRAIMLVGLGNVMQSGNAAFLIQCLTHLSQPKLAEEDQVTDPWSPRFAAHLALFLKYWASFSNISEGFEPLHAIVKNFCLHLVKANRAVERVSKAALDVQPIFYDMIAQYAAEISEADIIDVFATCMKEALYADVALSIPGRHVDVRRSICLATAGKHFSRGGRGLLGRLTYEAVWLIWSECIEAGEEEGTAEDDTEKDHAIIAAIDFFVYPGFEDQGESLVYCTSAARYFCLREKSISLRGLLAVVERNESIVGFVPGEQHLTYRHELDCWMAYMRAIIAHHRWNQFVLGQKPVAPTERQISEATAAPGEVPYDVQAAANIVLHGYKTNLKRFQSEVAVRRRQAVDTLRATLCYDGGWMCDIQDSEASNSTREEQLAEVRKQKVPLLVAMLSNIYASSQMHQDVMEVSNLVACDRYRLYREFGDADLESFLRQVAESSILFMQQKIDDENITRPYKNQIFEEME</sequence>
<comment type="similarity">
    <text evidence="7">Belongs to the nucleoporin Nup84/Nup107 family.</text>
</comment>
<keyword evidence="7" id="KW-0472">Membrane</keyword>
<keyword evidence="2" id="KW-0509">mRNA transport</keyword>
<reference evidence="8" key="1">
    <citation type="submission" date="2021-01" db="EMBL/GenBank/DDBJ databases">
        <authorList>
            <person name="Corre E."/>
            <person name="Pelletier E."/>
            <person name="Niang G."/>
            <person name="Scheremetjew M."/>
            <person name="Finn R."/>
            <person name="Kale V."/>
            <person name="Holt S."/>
            <person name="Cochrane G."/>
            <person name="Meng A."/>
            <person name="Brown T."/>
            <person name="Cohen L."/>
        </authorList>
    </citation>
    <scope>NUCLEOTIDE SEQUENCE</scope>
    <source>
        <strain evidence="8">SAG 36.94</strain>
    </source>
</reference>
<comment type="subcellular location">
    <subcellularLocation>
        <location evidence="7">Nucleus</location>
        <location evidence="7">Nuclear pore complex</location>
    </subcellularLocation>
    <subcellularLocation>
        <location evidence="7">Nucleus membrane</location>
    </subcellularLocation>
</comment>
<protein>
    <recommendedName>
        <fullName evidence="7">Nuclear pore complex protein</fullName>
    </recommendedName>
</protein>
<evidence type="ECO:0000256" key="6">
    <source>
        <dbReference type="ARBA" id="ARBA00023242"/>
    </source>
</evidence>